<dbReference type="GO" id="GO:0035264">
    <property type="term" value="P:multicellular organism growth"/>
    <property type="evidence" value="ECO:0007669"/>
    <property type="project" value="Ensembl"/>
</dbReference>
<dbReference type="GO" id="GO:0048484">
    <property type="term" value="P:enteric nervous system development"/>
    <property type="evidence" value="ECO:0007669"/>
    <property type="project" value="Ensembl"/>
</dbReference>
<dbReference type="SUPFAM" id="SSF49562">
    <property type="entry name" value="C2 domain (Calcium/lipid-binding domain, CaLB)"/>
    <property type="match status" value="2"/>
</dbReference>
<dbReference type="InterPro" id="IPR035892">
    <property type="entry name" value="C2_domain_sf"/>
</dbReference>
<dbReference type="PANTHER" id="PTHR45729">
    <property type="entry name" value="RABPHILIN, ISOFORM A"/>
    <property type="match status" value="1"/>
</dbReference>
<keyword evidence="1" id="KW-0479">Metal-binding</keyword>
<dbReference type="InterPro" id="IPR043566">
    <property type="entry name" value="Rabphilin/DOC2/Noc2"/>
</dbReference>
<dbReference type="PROSITE" id="PS50004">
    <property type="entry name" value="C2"/>
    <property type="match status" value="2"/>
</dbReference>
<evidence type="ECO:0000256" key="1">
    <source>
        <dbReference type="ARBA" id="ARBA00022723"/>
    </source>
</evidence>
<dbReference type="InterPro" id="IPR047022">
    <property type="entry name" value="Rabphilin_Doc2_C2A"/>
</dbReference>
<dbReference type="Pfam" id="PF00168">
    <property type="entry name" value="C2"/>
    <property type="match status" value="2"/>
</dbReference>
<dbReference type="GeneTree" id="ENSGT00940000159141"/>
<evidence type="ECO:0000259" key="2">
    <source>
        <dbReference type="PROSITE" id="PS50004"/>
    </source>
</evidence>
<name>A0A667XDW1_9TELE</name>
<accession>A0A667XDW1</accession>
<protein>
    <submittedName>
        <fullName evidence="3">Double C2-like domains, alpha</fullName>
    </submittedName>
</protein>
<dbReference type="FunFam" id="2.60.40.150:FF:000023">
    <property type="entry name" value="Double C2-like domain-containing protein"/>
    <property type="match status" value="1"/>
</dbReference>
<dbReference type="CDD" id="cd04035">
    <property type="entry name" value="C2A_Rabphilin_Doc2"/>
    <property type="match status" value="1"/>
</dbReference>
<dbReference type="GO" id="GO:0017158">
    <property type="term" value="P:regulation of calcium ion-dependent exocytosis"/>
    <property type="evidence" value="ECO:0007669"/>
    <property type="project" value="TreeGrafter"/>
</dbReference>
<dbReference type="GO" id="GO:0098850">
    <property type="term" value="C:extrinsic component of synaptic vesicle membrane"/>
    <property type="evidence" value="ECO:0007669"/>
    <property type="project" value="TreeGrafter"/>
</dbReference>
<reference evidence="3" key="1">
    <citation type="submission" date="2019-06" db="EMBL/GenBank/DDBJ databases">
        <authorList>
            <consortium name="Wellcome Sanger Institute Data Sharing"/>
        </authorList>
    </citation>
    <scope>NUCLEOTIDE SEQUENCE [LARGE SCALE GENOMIC DNA]</scope>
</reference>
<reference evidence="3" key="2">
    <citation type="submission" date="2025-08" db="UniProtKB">
        <authorList>
            <consortium name="Ensembl"/>
        </authorList>
    </citation>
    <scope>IDENTIFICATION</scope>
</reference>
<dbReference type="InParanoid" id="A0A667XDW1"/>
<dbReference type="GO" id="GO:0046872">
    <property type="term" value="F:metal ion binding"/>
    <property type="evidence" value="ECO:0007669"/>
    <property type="project" value="UniProtKB-KW"/>
</dbReference>
<proteinExistence type="predicted"/>
<dbReference type="Proteomes" id="UP000472263">
    <property type="component" value="Chromosome 8"/>
</dbReference>
<dbReference type="AlphaFoldDB" id="A0A667XDW1"/>
<dbReference type="GO" id="GO:0031175">
    <property type="term" value="P:neuron projection development"/>
    <property type="evidence" value="ECO:0007669"/>
    <property type="project" value="Ensembl"/>
</dbReference>
<dbReference type="Gene3D" id="2.60.40.150">
    <property type="entry name" value="C2 domain"/>
    <property type="match status" value="2"/>
</dbReference>
<evidence type="ECO:0000313" key="3">
    <source>
        <dbReference type="Ensembl" id="ENSMMDP00005010624.1"/>
    </source>
</evidence>
<dbReference type="GO" id="GO:0006887">
    <property type="term" value="P:exocytosis"/>
    <property type="evidence" value="ECO:0007669"/>
    <property type="project" value="TreeGrafter"/>
</dbReference>
<dbReference type="GO" id="GO:0061669">
    <property type="term" value="P:spontaneous neurotransmitter secretion"/>
    <property type="evidence" value="ECO:0007669"/>
    <property type="project" value="TreeGrafter"/>
</dbReference>
<dbReference type="Ensembl" id="ENSMMDT00005010941.1">
    <property type="protein sequence ID" value="ENSMMDP00005010624.1"/>
    <property type="gene ID" value="ENSMMDG00005005715.1"/>
</dbReference>
<sequence length="423" mass="46752">MTVRRGKKLSISIQEHMAIDVCPGPIRPIRQISAYFPRLSPTSPTRVSPTPTSSSVVISPGGVASGMGGTHLLSPLLPQGGAMGGGGSLSLTSSVDTSVEINSSDSDDCTALGTLEFELRYEQSSSELHCTVLRAKGLKPMDFNGLADPYVKLHLLPGACKANKLKTKTIRNSLNPVWNETLTYVGITEEDMHRKTLRLSVCDEDKLTHNEFIGESRVALKRVKPDQTKYFHTCLEHPPPLPSPTAMGAALRGISCYLREWENEQLHSLEERGRLLLSLQFLPPLCLEEREGEGGGGEGRRSGGLCVGVKRCAHLAAMDVNGFSDPYILISRDHFQLQFCLNYSYFEFFYDISLSELANKTLEVTVWDYDLGRSNDFIGGVCLSCQSQGDALRHWTDCLKNKGQKVERWHVLTNELPRTLSHD</sequence>
<dbReference type="PANTHER" id="PTHR45729:SF1">
    <property type="entry name" value="DOUBLE C2-LIKE DOMAIN-CONTAINING PROTEIN ALPHA"/>
    <property type="match status" value="1"/>
</dbReference>
<dbReference type="PRINTS" id="PR00360">
    <property type="entry name" value="C2DOMAIN"/>
</dbReference>
<keyword evidence="4" id="KW-1185">Reference proteome</keyword>
<evidence type="ECO:0000313" key="4">
    <source>
        <dbReference type="Proteomes" id="UP000472263"/>
    </source>
</evidence>
<gene>
    <name evidence="3" type="primary">doc2a</name>
</gene>
<dbReference type="InterPro" id="IPR000008">
    <property type="entry name" value="C2_dom"/>
</dbReference>
<organism evidence="3 4">
    <name type="scientific">Myripristis murdjan</name>
    <name type="common">pinecone soldierfish</name>
    <dbReference type="NCBI Taxonomy" id="586833"/>
    <lineage>
        <taxon>Eukaryota</taxon>
        <taxon>Metazoa</taxon>
        <taxon>Chordata</taxon>
        <taxon>Craniata</taxon>
        <taxon>Vertebrata</taxon>
        <taxon>Euteleostomi</taxon>
        <taxon>Actinopterygii</taxon>
        <taxon>Neopterygii</taxon>
        <taxon>Teleostei</taxon>
        <taxon>Neoteleostei</taxon>
        <taxon>Acanthomorphata</taxon>
        <taxon>Holocentriformes</taxon>
        <taxon>Holocentridae</taxon>
        <taxon>Myripristis</taxon>
    </lineage>
</organism>
<dbReference type="SMART" id="SM00239">
    <property type="entry name" value="C2"/>
    <property type="match status" value="2"/>
</dbReference>
<feature type="domain" description="C2" evidence="2">
    <location>
        <begin position="111"/>
        <end position="235"/>
    </location>
</feature>
<reference evidence="3" key="3">
    <citation type="submission" date="2025-09" db="UniProtKB">
        <authorList>
            <consortium name="Ensembl"/>
        </authorList>
    </citation>
    <scope>IDENTIFICATION</scope>
</reference>
<feature type="domain" description="C2" evidence="2">
    <location>
        <begin position="271"/>
        <end position="410"/>
    </location>
</feature>
<dbReference type="GO" id="GO:0007420">
    <property type="term" value="P:brain development"/>
    <property type="evidence" value="ECO:0007669"/>
    <property type="project" value="Ensembl"/>
</dbReference>